<dbReference type="InterPro" id="IPR001789">
    <property type="entry name" value="Sig_transdc_resp-reg_receiver"/>
</dbReference>
<dbReference type="Proteomes" id="UP000317909">
    <property type="component" value="Chromosome"/>
</dbReference>
<reference evidence="4 5" key="1">
    <citation type="submission" date="2019-02" db="EMBL/GenBank/DDBJ databases">
        <title>Deep-cultivation of Planctomycetes and their phenomic and genomic characterization uncovers novel biology.</title>
        <authorList>
            <person name="Wiegand S."/>
            <person name="Jogler M."/>
            <person name="Boedeker C."/>
            <person name="Pinto D."/>
            <person name="Vollmers J."/>
            <person name="Rivas-Marin E."/>
            <person name="Kohn T."/>
            <person name="Peeters S.H."/>
            <person name="Heuer A."/>
            <person name="Rast P."/>
            <person name="Oberbeckmann S."/>
            <person name="Bunk B."/>
            <person name="Jeske O."/>
            <person name="Meyerdierks A."/>
            <person name="Storesund J.E."/>
            <person name="Kallscheuer N."/>
            <person name="Luecker S."/>
            <person name="Lage O.M."/>
            <person name="Pohl T."/>
            <person name="Merkel B.J."/>
            <person name="Hornburger P."/>
            <person name="Mueller R.-W."/>
            <person name="Bruemmer F."/>
            <person name="Labrenz M."/>
            <person name="Spormann A.M."/>
            <person name="Op den Camp H."/>
            <person name="Overmann J."/>
            <person name="Amann R."/>
            <person name="Jetten M.S.M."/>
            <person name="Mascher T."/>
            <person name="Medema M.H."/>
            <person name="Devos D.P."/>
            <person name="Kaster A.-K."/>
            <person name="Ovreas L."/>
            <person name="Rohde M."/>
            <person name="Galperin M.Y."/>
            <person name="Jogler C."/>
        </authorList>
    </citation>
    <scope>NUCLEOTIDE SEQUENCE [LARGE SCALE GENOMIC DNA]</scope>
    <source>
        <strain evidence="4 5">I41</strain>
    </source>
</reference>
<dbReference type="Gene3D" id="3.40.50.2300">
    <property type="match status" value="1"/>
</dbReference>
<organism evidence="4 5">
    <name type="scientific">Lacipirellula limnantheis</name>
    <dbReference type="NCBI Taxonomy" id="2528024"/>
    <lineage>
        <taxon>Bacteria</taxon>
        <taxon>Pseudomonadati</taxon>
        <taxon>Planctomycetota</taxon>
        <taxon>Planctomycetia</taxon>
        <taxon>Pirellulales</taxon>
        <taxon>Lacipirellulaceae</taxon>
        <taxon>Lacipirellula</taxon>
    </lineage>
</organism>
<feature type="domain" description="Response regulatory" evidence="3">
    <location>
        <begin position="6"/>
        <end position="117"/>
    </location>
</feature>
<keyword evidence="5" id="KW-1185">Reference proteome</keyword>
<evidence type="ECO:0000256" key="2">
    <source>
        <dbReference type="PROSITE-ProRule" id="PRU00169"/>
    </source>
</evidence>
<gene>
    <name evidence="4" type="ORF">I41_18500</name>
</gene>
<evidence type="ECO:0000256" key="1">
    <source>
        <dbReference type="ARBA" id="ARBA00022553"/>
    </source>
</evidence>
<dbReference type="GO" id="GO:0000160">
    <property type="term" value="P:phosphorelay signal transduction system"/>
    <property type="evidence" value="ECO:0007669"/>
    <property type="project" value="InterPro"/>
</dbReference>
<accession>A0A517TWD0</accession>
<keyword evidence="1 2" id="KW-0597">Phosphoprotein</keyword>
<name>A0A517TWD0_9BACT</name>
<dbReference type="InterPro" id="IPR050595">
    <property type="entry name" value="Bact_response_regulator"/>
</dbReference>
<dbReference type="EMBL" id="CP036339">
    <property type="protein sequence ID" value="QDT72668.1"/>
    <property type="molecule type" value="Genomic_DNA"/>
</dbReference>
<dbReference type="InterPro" id="IPR011006">
    <property type="entry name" value="CheY-like_superfamily"/>
</dbReference>
<evidence type="ECO:0000259" key="3">
    <source>
        <dbReference type="PROSITE" id="PS50110"/>
    </source>
</evidence>
<dbReference type="PANTHER" id="PTHR44591">
    <property type="entry name" value="STRESS RESPONSE REGULATOR PROTEIN 1"/>
    <property type="match status" value="1"/>
</dbReference>
<dbReference type="KEGG" id="llh:I41_18500"/>
<dbReference type="RefSeq" id="WP_168206777.1">
    <property type="nucleotide sequence ID" value="NZ_CP036339.1"/>
</dbReference>
<dbReference type="PROSITE" id="PS50110">
    <property type="entry name" value="RESPONSE_REGULATORY"/>
    <property type="match status" value="1"/>
</dbReference>
<evidence type="ECO:0000313" key="5">
    <source>
        <dbReference type="Proteomes" id="UP000317909"/>
    </source>
</evidence>
<dbReference type="CDD" id="cd00156">
    <property type="entry name" value="REC"/>
    <property type="match status" value="1"/>
</dbReference>
<evidence type="ECO:0000313" key="4">
    <source>
        <dbReference type="EMBL" id="QDT72668.1"/>
    </source>
</evidence>
<proteinExistence type="predicted"/>
<dbReference type="AlphaFoldDB" id="A0A517TWD0"/>
<sequence>MSPNPRVLIVDRSRESRDVLSSLLARRGAEVLEARETSRGARVAESERPHLIVVDVEAQSGVCEDSAERLMAAAARNDAPIVVLGATRRSASPLPTSEFVAKPYQYAALIRRIEELLGSRP</sequence>
<feature type="modified residue" description="4-aspartylphosphate" evidence="2">
    <location>
        <position position="55"/>
    </location>
</feature>
<dbReference type="PANTHER" id="PTHR44591:SF3">
    <property type="entry name" value="RESPONSE REGULATORY DOMAIN-CONTAINING PROTEIN"/>
    <property type="match status" value="1"/>
</dbReference>
<protein>
    <submittedName>
        <fullName evidence="4">Response regulator receiver domain protein</fullName>
    </submittedName>
</protein>
<dbReference type="SUPFAM" id="SSF52172">
    <property type="entry name" value="CheY-like"/>
    <property type="match status" value="1"/>
</dbReference>